<evidence type="ECO:0000313" key="1">
    <source>
        <dbReference type="EMBL" id="KAJ9536693.1"/>
    </source>
</evidence>
<dbReference type="AlphaFoldDB" id="A0AA38SR18"/>
<organism evidence="1 2">
    <name type="scientific">Centaurea solstitialis</name>
    <name type="common">yellow star-thistle</name>
    <dbReference type="NCBI Taxonomy" id="347529"/>
    <lineage>
        <taxon>Eukaryota</taxon>
        <taxon>Viridiplantae</taxon>
        <taxon>Streptophyta</taxon>
        <taxon>Embryophyta</taxon>
        <taxon>Tracheophyta</taxon>
        <taxon>Spermatophyta</taxon>
        <taxon>Magnoliopsida</taxon>
        <taxon>eudicotyledons</taxon>
        <taxon>Gunneridae</taxon>
        <taxon>Pentapetalae</taxon>
        <taxon>asterids</taxon>
        <taxon>campanulids</taxon>
        <taxon>Asterales</taxon>
        <taxon>Asteraceae</taxon>
        <taxon>Carduoideae</taxon>
        <taxon>Cardueae</taxon>
        <taxon>Centaureinae</taxon>
        <taxon>Centaurea</taxon>
    </lineage>
</organism>
<dbReference type="EMBL" id="JARYMX010000012">
    <property type="protein sequence ID" value="KAJ9536693.1"/>
    <property type="molecule type" value="Genomic_DNA"/>
</dbReference>
<name>A0AA38SR18_9ASTR</name>
<evidence type="ECO:0000313" key="2">
    <source>
        <dbReference type="Proteomes" id="UP001172457"/>
    </source>
</evidence>
<protein>
    <recommendedName>
        <fullName evidence="3">Reverse transcriptase zinc-binding domain-containing protein</fullName>
    </recommendedName>
</protein>
<gene>
    <name evidence="1" type="ORF">OSB04_un000166</name>
</gene>
<sequence length="103" mass="11818">MEVKEESQASKSKKEALMSKSKEVGLHGFPEVWSNIVLSLSDNQGPKKLIHKLALSSTVYLIWRERNRRVFNDVKLSPIHLFKQVRELVLSRVASWKLSASQD</sequence>
<proteinExistence type="predicted"/>
<reference evidence="1" key="1">
    <citation type="submission" date="2023-03" db="EMBL/GenBank/DDBJ databases">
        <title>Chromosome-scale reference genome and RAD-based genetic map of yellow starthistle (Centaurea solstitialis) reveal putative structural variation and QTLs associated with invader traits.</title>
        <authorList>
            <person name="Reatini B."/>
            <person name="Cang F.A."/>
            <person name="Jiang Q."/>
            <person name="Mckibben M.T.W."/>
            <person name="Barker M.S."/>
            <person name="Rieseberg L.H."/>
            <person name="Dlugosch K.M."/>
        </authorList>
    </citation>
    <scope>NUCLEOTIDE SEQUENCE</scope>
    <source>
        <strain evidence="1">CAN-66</strain>
        <tissue evidence="1">Leaf</tissue>
    </source>
</reference>
<accession>A0AA38SR18</accession>
<keyword evidence="2" id="KW-1185">Reference proteome</keyword>
<comment type="caution">
    <text evidence="1">The sequence shown here is derived from an EMBL/GenBank/DDBJ whole genome shotgun (WGS) entry which is preliminary data.</text>
</comment>
<dbReference type="Proteomes" id="UP001172457">
    <property type="component" value="Unassembled WGS sequence"/>
</dbReference>
<evidence type="ECO:0008006" key="3">
    <source>
        <dbReference type="Google" id="ProtNLM"/>
    </source>
</evidence>